<evidence type="ECO:0008006" key="3">
    <source>
        <dbReference type="Google" id="ProtNLM"/>
    </source>
</evidence>
<evidence type="ECO:0000313" key="2">
    <source>
        <dbReference type="Proteomes" id="UP000604117"/>
    </source>
</evidence>
<name>A0ABQ4CR72_9ACTN</name>
<dbReference type="RefSeq" id="WP_203713868.1">
    <property type="nucleotide sequence ID" value="NZ_BONE01000024.1"/>
</dbReference>
<protein>
    <recommendedName>
        <fullName evidence="3">YbaB/EbfC DNA-binding family protein</fullName>
    </recommendedName>
</protein>
<dbReference type="Gene3D" id="3.30.1310.10">
    <property type="entry name" value="Nucleoid-associated protein YbaB-like domain"/>
    <property type="match status" value="1"/>
</dbReference>
<keyword evidence="2" id="KW-1185">Reference proteome</keyword>
<sequence>MTTDDFGPLRYLPQDESTYERMTRDAIAAVDATGPALCRLAAVKTEGHTRDNRISVRVTGSGAVFDVRFRDGALRDYHHVRLGEVVTRLLRATQVRAREAYEREARALTPPEVLECERLLARVRQH</sequence>
<dbReference type="InterPro" id="IPR036894">
    <property type="entry name" value="YbaB-like_sf"/>
</dbReference>
<reference evidence="1 2" key="1">
    <citation type="submission" date="2021-01" db="EMBL/GenBank/DDBJ databases">
        <title>Whole genome shotgun sequence of Asanoa siamensis NBRC 107932.</title>
        <authorList>
            <person name="Komaki H."/>
            <person name="Tamura T."/>
        </authorList>
    </citation>
    <scope>NUCLEOTIDE SEQUENCE [LARGE SCALE GENOMIC DNA]</scope>
    <source>
        <strain evidence="1 2">NBRC 107932</strain>
    </source>
</reference>
<dbReference type="EMBL" id="BONE01000024">
    <property type="protein sequence ID" value="GIF73779.1"/>
    <property type="molecule type" value="Genomic_DNA"/>
</dbReference>
<accession>A0ABQ4CR72</accession>
<evidence type="ECO:0000313" key="1">
    <source>
        <dbReference type="EMBL" id="GIF73779.1"/>
    </source>
</evidence>
<proteinExistence type="predicted"/>
<dbReference type="Proteomes" id="UP000604117">
    <property type="component" value="Unassembled WGS sequence"/>
</dbReference>
<gene>
    <name evidence="1" type="ORF">Asi02nite_32970</name>
</gene>
<organism evidence="1 2">
    <name type="scientific">Asanoa siamensis</name>
    <dbReference type="NCBI Taxonomy" id="926357"/>
    <lineage>
        <taxon>Bacteria</taxon>
        <taxon>Bacillati</taxon>
        <taxon>Actinomycetota</taxon>
        <taxon>Actinomycetes</taxon>
        <taxon>Micromonosporales</taxon>
        <taxon>Micromonosporaceae</taxon>
        <taxon>Asanoa</taxon>
    </lineage>
</organism>
<comment type="caution">
    <text evidence="1">The sequence shown here is derived from an EMBL/GenBank/DDBJ whole genome shotgun (WGS) entry which is preliminary data.</text>
</comment>